<sequence>MGHKVQPTIHRMQVIYTWDSKWCTGKNYAKHVEQDIKIREFLFKKFKDAHVDAVGIERGPKEVRITILAAKPGMVIGRGGQGIDDLRKMIERKFLQMSLKAKLSIKEIKNPALSAQVVGQSMVAEIERRIPFRRVMKQSIERVMKAGAKGVKIAMAGRLNGVEIARREKLAAGTVPLITLRSDVDYALVEAQTIYGKIGIKVWICHGKIFGRKDKFAELETNEKKTTEKPLGKEAGVRPTSRQLKIIPPQRDPARSGKN</sequence>
<dbReference type="SUPFAM" id="SSF54814">
    <property type="entry name" value="Prokaryotic type KH domain (KH-domain type II)"/>
    <property type="match status" value="1"/>
</dbReference>
<keyword evidence="2 8" id="KW-0699">rRNA-binding</keyword>
<keyword evidence="5 8" id="KW-0687">Ribonucleoprotein</keyword>
<evidence type="ECO:0000256" key="7">
    <source>
        <dbReference type="ARBA" id="ARBA00035257"/>
    </source>
</evidence>
<dbReference type="InterPro" id="IPR005704">
    <property type="entry name" value="Ribosomal_uS3_bac-typ"/>
</dbReference>
<dbReference type="InterPro" id="IPR057258">
    <property type="entry name" value="Ribosomal_uS3"/>
</dbReference>
<dbReference type="GO" id="GO:0019843">
    <property type="term" value="F:rRNA binding"/>
    <property type="evidence" value="ECO:0007669"/>
    <property type="project" value="UniProtKB-UniRule"/>
</dbReference>
<evidence type="ECO:0000313" key="12">
    <source>
        <dbReference type="Proteomes" id="UP000178347"/>
    </source>
</evidence>
<evidence type="ECO:0000313" key="11">
    <source>
        <dbReference type="EMBL" id="OGH75063.1"/>
    </source>
</evidence>
<dbReference type="Gene3D" id="3.30.300.20">
    <property type="match status" value="1"/>
</dbReference>
<dbReference type="Pfam" id="PF07650">
    <property type="entry name" value="KH_2"/>
    <property type="match status" value="1"/>
</dbReference>
<evidence type="ECO:0000256" key="1">
    <source>
        <dbReference type="ARBA" id="ARBA00010761"/>
    </source>
</evidence>
<accession>A0A1F6MUG0</accession>
<dbReference type="SUPFAM" id="SSF54821">
    <property type="entry name" value="Ribosomal protein S3 C-terminal domain"/>
    <property type="match status" value="1"/>
</dbReference>
<organism evidence="11 12">
    <name type="scientific">Candidatus Magasanikbacteria bacterium RIFCSPLOWO2_12_FULL_43_12</name>
    <dbReference type="NCBI Taxonomy" id="1798692"/>
    <lineage>
        <taxon>Bacteria</taxon>
        <taxon>Candidatus Magasanikiibacteriota</taxon>
    </lineage>
</organism>
<name>A0A1F6MUG0_9BACT</name>
<feature type="compositionally biased region" description="Basic and acidic residues" evidence="9">
    <location>
        <begin position="220"/>
        <end position="236"/>
    </location>
</feature>
<comment type="function">
    <text evidence="6 8">Binds the lower part of the 30S subunit head. Binds mRNA in the 70S ribosome, positioning it for translation.</text>
</comment>
<dbReference type="InterPro" id="IPR009019">
    <property type="entry name" value="KH_sf_prok-type"/>
</dbReference>
<evidence type="ECO:0000256" key="2">
    <source>
        <dbReference type="ARBA" id="ARBA00022730"/>
    </source>
</evidence>
<dbReference type="CDD" id="cd02412">
    <property type="entry name" value="KH-II_30S_S3"/>
    <property type="match status" value="1"/>
</dbReference>
<dbReference type="InterPro" id="IPR004087">
    <property type="entry name" value="KH_dom"/>
</dbReference>
<dbReference type="InterPro" id="IPR036419">
    <property type="entry name" value="Ribosomal_S3_C_sf"/>
</dbReference>
<dbReference type="InterPro" id="IPR001351">
    <property type="entry name" value="Ribosomal_uS3_C"/>
</dbReference>
<dbReference type="FunFam" id="3.30.300.20:FF:000001">
    <property type="entry name" value="30S ribosomal protein S3"/>
    <property type="match status" value="1"/>
</dbReference>
<dbReference type="SMART" id="SM00322">
    <property type="entry name" value="KH"/>
    <property type="match status" value="1"/>
</dbReference>
<dbReference type="InterPro" id="IPR004044">
    <property type="entry name" value="KH_dom_type_2"/>
</dbReference>
<feature type="region of interest" description="Disordered" evidence="9">
    <location>
        <begin position="220"/>
        <end position="259"/>
    </location>
</feature>
<keyword evidence="3 8" id="KW-0694">RNA-binding</keyword>
<dbReference type="PROSITE" id="PS50823">
    <property type="entry name" value="KH_TYPE_2"/>
    <property type="match status" value="1"/>
</dbReference>
<dbReference type="NCBIfam" id="TIGR01009">
    <property type="entry name" value="rpsC_bact"/>
    <property type="match status" value="1"/>
</dbReference>
<evidence type="ECO:0000256" key="9">
    <source>
        <dbReference type="SAM" id="MobiDB-lite"/>
    </source>
</evidence>
<dbReference type="GO" id="GO:0003735">
    <property type="term" value="F:structural constituent of ribosome"/>
    <property type="evidence" value="ECO:0007669"/>
    <property type="project" value="InterPro"/>
</dbReference>
<comment type="similarity">
    <text evidence="1 8">Belongs to the universal ribosomal protein uS3 family.</text>
</comment>
<dbReference type="GO" id="GO:0022627">
    <property type="term" value="C:cytosolic small ribosomal subunit"/>
    <property type="evidence" value="ECO:0007669"/>
    <property type="project" value="TreeGrafter"/>
</dbReference>
<dbReference type="EMBL" id="MFQN01000010">
    <property type="protein sequence ID" value="OGH75063.1"/>
    <property type="molecule type" value="Genomic_DNA"/>
</dbReference>
<dbReference type="Proteomes" id="UP000178347">
    <property type="component" value="Unassembled WGS sequence"/>
</dbReference>
<dbReference type="InterPro" id="IPR015946">
    <property type="entry name" value="KH_dom-like_a/b"/>
</dbReference>
<comment type="caution">
    <text evidence="11">The sequence shown here is derived from an EMBL/GenBank/DDBJ whole genome shotgun (WGS) entry which is preliminary data.</text>
</comment>
<dbReference type="PANTHER" id="PTHR11760">
    <property type="entry name" value="30S/40S RIBOSOMAL PROTEIN S3"/>
    <property type="match status" value="1"/>
</dbReference>
<gene>
    <name evidence="8" type="primary">rpsC</name>
    <name evidence="11" type="ORF">A3G00_00865</name>
</gene>
<keyword evidence="4 8" id="KW-0689">Ribosomal protein</keyword>
<evidence type="ECO:0000256" key="8">
    <source>
        <dbReference type="HAMAP-Rule" id="MF_01309"/>
    </source>
</evidence>
<reference evidence="11 12" key="1">
    <citation type="journal article" date="2016" name="Nat. Commun.">
        <title>Thousands of microbial genomes shed light on interconnected biogeochemical processes in an aquifer system.</title>
        <authorList>
            <person name="Anantharaman K."/>
            <person name="Brown C.T."/>
            <person name="Hug L.A."/>
            <person name="Sharon I."/>
            <person name="Castelle C.J."/>
            <person name="Probst A.J."/>
            <person name="Thomas B.C."/>
            <person name="Singh A."/>
            <person name="Wilkins M.J."/>
            <person name="Karaoz U."/>
            <person name="Brodie E.L."/>
            <person name="Williams K.H."/>
            <person name="Hubbard S.S."/>
            <person name="Banfield J.F."/>
        </authorList>
    </citation>
    <scope>NUCLEOTIDE SEQUENCE [LARGE SCALE GENOMIC DNA]</scope>
</reference>
<protein>
    <recommendedName>
        <fullName evidence="7 8">Small ribosomal subunit protein uS3</fullName>
    </recommendedName>
</protein>
<dbReference type="Gene3D" id="3.30.1140.32">
    <property type="entry name" value="Ribosomal protein S3, C-terminal domain"/>
    <property type="match status" value="1"/>
</dbReference>
<evidence type="ECO:0000256" key="3">
    <source>
        <dbReference type="ARBA" id="ARBA00022884"/>
    </source>
</evidence>
<dbReference type="AlphaFoldDB" id="A0A1F6MUG0"/>
<dbReference type="PANTHER" id="PTHR11760:SF19">
    <property type="entry name" value="SMALL RIBOSOMAL SUBUNIT PROTEIN US3C"/>
    <property type="match status" value="1"/>
</dbReference>
<evidence type="ECO:0000256" key="5">
    <source>
        <dbReference type="ARBA" id="ARBA00023274"/>
    </source>
</evidence>
<feature type="domain" description="KH type-2" evidence="10">
    <location>
        <begin position="38"/>
        <end position="109"/>
    </location>
</feature>
<proteinExistence type="inferred from homology"/>
<dbReference type="GO" id="GO:0006412">
    <property type="term" value="P:translation"/>
    <property type="evidence" value="ECO:0007669"/>
    <property type="project" value="UniProtKB-UniRule"/>
</dbReference>
<dbReference type="Pfam" id="PF00189">
    <property type="entry name" value="Ribosomal_S3_C"/>
    <property type="match status" value="1"/>
</dbReference>
<dbReference type="HAMAP" id="MF_01309_B">
    <property type="entry name" value="Ribosomal_uS3_B"/>
    <property type="match status" value="1"/>
</dbReference>
<dbReference type="STRING" id="1798692.A3G00_00865"/>
<evidence type="ECO:0000259" key="10">
    <source>
        <dbReference type="PROSITE" id="PS50823"/>
    </source>
</evidence>
<evidence type="ECO:0000256" key="4">
    <source>
        <dbReference type="ARBA" id="ARBA00022980"/>
    </source>
</evidence>
<dbReference type="GO" id="GO:0003729">
    <property type="term" value="F:mRNA binding"/>
    <property type="evidence" value="ECO:0007669"/>
    <property type="project" value="UniProtKB-UniRule"/>
</dbReference>
<comment type="subunit">
    <text evidence="8">Part of the 30S ribosomal subunit. Forms a tight complex with proteins S10 and S14.</text>
</comment>
<evidence type="ECO:0000256" key="6">
    <source>
        <dbReference type="ARBA" id="ARBA00024998"/>
    </source>
</evidence>